<dbReference type="GO" id="GO:0008808">
    <property type="term" value="F:cardiolipin synthase activity"/>
    <property type="evidence" value="ECO:0007669"/>
    <property type="project" value="UniProtKB-UniRule"/>
</dbReference>
<feature type="transmembrane region" description="Helical" evidence="9">
    <location>
        <begin position="46"/>
        <end position="67"/>
    </location>
</feature>
<dbReference type="SMART" id="SM00155">
    <property type="entry name" value="PLDc"/>
    <property type="match status" value="2"/>
</dbReference>
<feature type="domain" description="PLD phosphodiesterase" evidence="10">
    <location>
        <begin position="406"/>
        <end position="433"/>
    </location>
</feature>
<dbReference type="PROSITE" id="PS50035">
    <property type="entry name" value="PLD"/>
    <property type="match status" value="2"/>
</dbReference>
<comment type="subcellular location">
    <subcellularLocation>
        <location evidence="1">Cell membrane</location>
    </subcellularLocation>
</comment>
<evidence type="ECO:0000256" key="1">
    <source>
        <dbReference type="ARBA" id="ARBA00004236"/>
    </source>
</evidence>
<dbReference type="CDD" id="cd09112">
    <property type="entry name" value="PLDc_CLS_2"/>
    <property type="match status" value="1"/>
</dbReference>
<sequence>MYYLYQFFSNSGWPAYVKIISIVLMVLTTVGIVGSIVLENRNPVKAIAYILLLVYLPIAGMIVYYYLGRDLRKKKRFTLKGSKDEALYAGFWELQRSRLEQRQIALRLLEGEKQEVSAMLLNTRQSLVTKHNRVQLLINGEQKIPLVLEALKQATHHIHIEYYMITDDSVGQAVTEVLMEKLKEGVEVRVIYDDLGSGDIGDIPKKLRAMGAEVYAFSPVLINFYLNANYRDHRKIIIIDGKTGFVGGINLDERYVNDGKHTTYWRDTALKIEGESVNLLQLQFLLSYRYCCKKTFTLGEPYFGVPHHVMHTCFTDIVTSGPDSEWPAVLQSMLMALQVARRRIRITNPYLIPNDQLMGALQIAALAGKEVEILIPAKGDSFFVQHAAYSFLKPLMEAGVKIYFYTRGFIHAKTMVVDDNLAWVGSANMDNRSFFLNLEIAALLYDKEIAAQLNEAFEHDLQYASLVSTARFFNRNIWKRFIDGCCRLLAPLL</sequence>
<dbReference type="InterPro" id="IPR022924">
    <property type="entry name" value="Cardiolipin_synthase"/>
</dbReference>
<keyword evidence="3" id="KW-0808">Transferase</keyword>
<evidence type="ECO:0000313" key="12">
    <source>
        <dbReference type="Proteomes" id="UP000244450"/>
    </source>
</evidence>
<dbReference type="InterPro" id="IPR001736">
    <property type="entry name" value="PLipase_D/transphosphatidylase"/>
</dbReference>
<evidence type="ECO:0000256" key="3">
    <source>
        <dbReference type="ARBA" id="ARBA00022679"/>
    </source>
</evidence>
<gene>
    <name evidence="11" type="primary">cls</name>
    <name evidence="11" type="ORF">DCC81_02640</name>
</gene>
<evidence type="ECO:0000256" key="7">
    <source>
        <dbReference type="ARBA" id="ARBA00023136"/>
    </source>
</evidence>
<reference evidence="11 12" key="1">
    <citation type="submission" date="2018-04" db="EMBL/GenBank/DDBJ databases">
        <title>Chitinophaga fuyangensis sp. nov., isolated from soil in a chemical factory.</title>
        <authorList>
            <person name="Chen K."/>
        </authorList>
    </citation>
    <scope>NUCLEOTIDE SEQUENCE [LARGE SCALE GENOMIC DNA]</scope>
    <source>
        <strain evidence="11 12">LY-1</strain>
    </source>
</reference>
<feature type="transmembrane region" description="Helical" evidence="9">
    <location>
        <begin position="12"/>
        <end position="34"/>
    </location>
</feature>
<comment type="caution">
    <text evidence="11">The sequence shown here is derived from an EMBL/GenBank/DDBJ whole genome shotgun (WGS) entry which is preliminary data.</text>
</comment>
<dbReference type="EC" id="2.7.8.-" evidence="8"/>
<keyword evidence="2" id="KW-1003">Cell membrane</keyword>
<dbReference type="OrthoDB" id="9762009at2"/>
<keyword evidence="12" id="KW-1185">Reference proteome</keyword>
<evidence type="ECO:0000256" key="4">
    <source>
        <dbReference type="ARBA" id="ARBA00022692"/>
    </source>
</evidence>
<dbReference type="AlphaFoldDB" id="A0A2T7BL79"/>
<keyword evidence="6 9" id="KW-1133">Transmembrane helix</keyword>
<accession>A0A2T7BL79</accession>
<keyword evidence="5" id="KW-0677">Repeat</keyword>
<dbReference type="Gene3D" id="3.30.870.10">
    <property type="entry name" value="Endonuclease Chain A"/>
    <property type="match status" value="2"/>
</dbReference>
<dbReference type="GO" id="GO:0005886">
    <property type="term" value="C:plasma membrane"/>
    <property type="evidence" value="ECO:0007669"/>
    <property type="project" value="UniProtKB-SubCell"/>
</dbReference>
<evidence type="ECO:0000256" key="6">
    <source>
        <dbReference type="ARBA" id="ARBA00022989"/>
    </source>
</evidence>
<keyword evidence="7 9" id="KW-0472">Membrane</keyword>
<dbReference type="InterPro" id="IPR025202">
    <property type="entry name" value="PLD-like_dom"/>
</dbReference>
<dbReference type="GO" id="GO:0032049">
    <property type="term" value="P:cardiolipin biosynthetic process"/>
    <property type="evidence" value="ECO:0007669"/>
    <property type="project" value="UniProtKB-UniRule"/>
</dbReference>
<dbReference type="CDD" id="cd09110">
    <property type="entry name" value="PLDc_CLS_1"/>
    <property type="match status" value="1"/>
</dbReference>
<evidence type="ECO:0000256" key="5">
    <source>
        <dbReference type="ARBA" id="ARBA00022737"/>
    </source>
</evidence>
<dbReference type="Pfam" id="PF13091">
    <property type="entry name" value="PLDc_2"/>
    <property type="match status" value="2"/>
</dbReference>
<dbReference type="PANTHER" id="PTHR21248:SF22">
    <property type="entry name" value="PHOSPHOLIPASE D"/>
    <property type="match status" value="1"/>
</dbReference>
<proteinExistence type="predicted"/>
<dbReference type="SUPFAM" id="SSF56024">
    <property type="entry name" value="Phospholipase D/nuclease"/>
    <property type="match status" value="2"/>
</dbReference>
<feature type="domain" description="PLD phosphodiesterase" evidence="10">
    <location>
        <begin position="228"/>
        <end position="255"/>
    </location>
</feature>
<name>A0A2T7BL79_9BACT</name>
<evidence type="ECO:0000259" key="10">
    <source>
        <dbReference type="PROSITE" id="PS50035"/>
    </source>
</evidence>
<evidence type="ECO:0000256" key="9">
    <source>
        <dbReference type="SAM" id="Phobius"/>
    </source>
</evidence>
<evidence type="ECO:0000256" key="8">
    <source>
        <dbReference type="NCBIfam" id="TIGR04265"/>
    </source>
</evidence>
<dbReference type="Proteomes" id="UP000244450">
    <property type="component" value="Unassembled WGS sequence"/>
</dbReference>
<dbReference type="RefSeq" id="WP_108685039.1">
    <property type="nucleotide sequence ID" value="NZ_QCYK01000001.1"/>
</dbReference>
<dbReference type="EMBL" id="QCYK01000001">
    <property type="protein sequence ID" value="PUZ28400.1"/>
    <property type="molecule type" value="Genomic_DNA"/>
</dbReference>
<evidence type="ECO:0000256" key="2">
    <source>
        <dbReference type="ARBA" id="ARBA00022475"/>
    </source>
</evidence>
<dbReference type="NCBIfam" id="TIGR04265">
    <property type="entry name" value="bac_cardiolipin"/>
    <property type="match status" value="1"/>
</dbReference>
<protein>
    <recommendedName>
        <fullName evidence="8">Cardiolipin synthase</fullName>
        <ecNumber evidence="8">2.7.8.-</ecNumber>
    </recommendedName>
</protein>
<organism evidence="11 12">
    <name type="scientific">Chitinophaga parva</name>
    <dbReference type="NCBI Taxonomy" id="2169414"/>
    <lineage>
        <taxon>Bacteria</taxon>
        <taxon>Pseudomonadati</taxon>
        <taxon>Bacteroidota</taxon>
        <taxon>Chitinophagia</taxon>
        <taxon>Chitinophagales</taxon>
        <taxon>Chitinophagaceae</taxon>
        <taxon>Chitinophaga</taxon>
    </lineage>
</organism>
<dbReference type="PANTHER" id="PTHR21248">
    <property type="entry name" value="CARDIOLIPIN SYNTHASE"/>
    <property type="match status" value="1"/>
</dbReference>
<evidence type="ECO:0000313" key="11">
    <source>
        <dbReference type="EMBL" id="PUZ28400.1"/>
    </source>
</evidence>
<keyword evidence="4 9" id="KW-0812">Transmembrane</keyword>